<keyword evidence="5 7" id="KW-0560">Oxidoreductase</keyword>
<comment type="function">
    <text evidence="7">Catalyzes the NADPH-dependent reduction of N-acetyl-5-glutamyl phosphate to yield N-acetyl-L-glutamate 5-semialdehyde.</text>
</comment>
<dbReference type="GO" id="GO:0005737">
    <property type="term" value="C:cytoplasm"/>
    <property type="evidence" value="ECO:0007669"/>
    <property type="project" value="UniProtKB-SubCell"/>
</dbReference>
<dbReference type="SUPFAM" id="SSF55347">
    <property type="entry name" value="Glyceraldehyde-3-phosphate dehydrogenase-like, C-terminal domain"/>
    <property type="match status" value="1"/>
</dbReference>
<reference evidence="11" key="1">
    <citation type="submission" date="2012-02" db="EMBL/GenBank/DDBJ databases">
        <title>The complete genome of Halobacteroides halobius DSM 5150.</title>
        <authorList>
            <person name="Lucas S."/>
            <person name="Copeland A."/>
            <person name="Lapidus A."/>
            <person name="Glavina del Rio T."/>
            <person name="Dalin E."/>
            <person name="Tice H."/>
            <person name="Bruce D."/>
            <person name="Goodwin L."/>
            <person name="Pitluck S."/>
            <person name="Peters L."/>
            <person name="Mikhailova N."/>
            <person name="Gu W."/>
            <person name="Kyrpides N."/>
            <person name="Mavromatis K."/>
            <person name="Ivanova N."/>
            <person name="Brettin T."/>
            <person name="Detter J.C."/>
            <person name="Han C."/>
            <person name="Larimer F."/>
            <person name="Land M."/>
            <person name="Hauser L."/>
            <person name="Markowitz V."/>
            <person name="Cheng J.-F."/>
            <person name="Hugenholtz P."/>
            <person name="Woyke T."/>
            <person name="Wu D."/>
            <person name="Tindall B."/>
            <person name="Pomrenke H."/>
            <person name="Brambilla E."/>
            <person name="Klenk H.-P."/>
            <person name="Eisen J.A."/>
        </authorList>
    </citation>
    <scope>NUCLEOTIDE SEQUENCE [LARGE SCALE GENOMIC DNA]</scope>
    <source>
        <strain evidence="11">ATCC 35273 / DSM 5150 / MD-1</strain>
    </source>
</reference>
<evidence type="ECO:0000256" key="2">
    <source>
        <dbReference type="ARBA" id="ARBA00022571"/>
    </source>
</evidence>
<dbReference type="InterPro" id="IPR000706">
    <property type="entry name" value="AGPR_type-1"/>
</dbReference>
<keyword evidence="4 7" id="KW-0521">NADP</keyword>
<dbReference type="InterPro" id="IPR000534">
    <property type="entry name" value="Semialdehyde_DH_NAD-bd"/>
</dbReference>
<comment type="similarity">
    <text evidence="7">Belongs to the NAGSA dehydrogenase family. Type 1 subfamily.</text>
</comment>
<dbReference type="Pfam" id="PF01118">
    <property type="entry name" value="Semialdhyde_dh"/>
    <property type="match status" value="1"/>
</dbReference>
<dbReference type="OrthoDB" id="9801289at2"/>
<sequence>MKVSVIGATGYTGVELVRLLNEHPNIELSLLTSNSFAENKIDEIYPHLKEEVEIICHKLDIEQIVTNSEVVFTALPHGVSMDIVPKLVNRGVKVIDLSGDYRYQTLATYEEYYQKHASPQLLSQGVYGLPELNRKKIKDSNLVANPGCYPTVSLLALAPLLKTGLIDPQSIIIDAKSGATGAGRKLSLGTHFCEVNNNFKAYKVGQHRHRSEIEEKLSIWSKQEVKLNFTPHLLPVKRGILATIYADLTDDIAELELFKQYQNHYQEELFVRVREDNMPELKYVAGSNYCDISLKVTDGNKVIIVATIDNLIKGSAGQAVQNLNLLAGWEEDLGLKKVGLYL</sequence>
<dbReference type="eggNOG" id="COG0002">
    <property type="taxonomic scope" value="Bacteria"/>
</dbReference>
<dbReference type="Gene3D" id="3.40.50.720">
    <property type="entry name" value="NAD(P)-binding Rossmann-like Domain"/>
    <property type="match status" value="1"/>
</dbReference>
<evidence type="ECO:0000256" key="6">
    <source>
        <dbReference type="ARBA" id="ARBA00050557"/>
    </source>
</evidence>
<dbReference type="SUPFAM" id="SSF51735">
    <property type="entry name" value="NAD(P)-binding Rossmann-fold domains"/>
    <property type="match status" value="1"/>
</dbReference>
<dbReference type="InterPro" id="IPR058924">
    <property type="entry name" value="AGPR_dimerisation_dom"/>
</dbReference>
<dbReference type="EC" id="1.2.1.38" evidence="7"/>
<dbReference type="NCBIfam" id="TIGR01850">
    <property type="entry name" value="argC"/>
    <property type="match status" value="1"/>
</dbReference>
<comment type="pathway">
    <text evidence="1 7">Amino-acid biosynthesis; L-arginine biosynthesis; N(2)-acetyl-L-ornithine from L-glutamate: step 3/4.</text>
</comment>
<dbReference type="STRING" id="748449.Halha_0754"/>
<keyword evidence="3 7" id="KW-0028">Amino-acid biosynthesis</keyword>
<proteinExistence type="inferred from homology"/>
<feature type="domain" description="Semialdehyde dehydrogenase NAD-binding" evidence="9">
    <location>
        <begin position="2"/>
        <end position="140"/>
    </location>
</feature>
<dbReference type="PANTHER" id="PTHR32338">
    <property type="entry name" value="N-ACETYL-GAMMA-GLUTAMYL-PHOSPHATE REDUCTASE, CHLOROPLASTIC-RELATED-RELATED"/>
    <property type="match status" value="1"/>
</dbReference>
<dbReference type="Proteomes" id="UP000010880">
    <property type="component" value="Chromosome"/>
</dbReference>
<dbReference type="PANTHER" id="PTHR32338:SF10">
    <property type="entry name" value="N-ACETYL-GAMMA-GLUTAMYL-PHOSPHATE REDUCTASE, CHLOROPLASTIC-RELATED"/>
    <property type="match status" value="1"/>
</dbReference>
<dbReference type="InterPro" id="IPR036291">
    <property type="entry name" value="NAD(P)-bd_dom_sf"/>
</dbReference>
<comment type="catalytic activity">
    <reaction evidence="6 7">
        <text>N-acetyl-L-glutamate 5-semialdehyde + phosphate + NADP(+) = N-acetyl-L-glutamyl 5-phosphate + NADPH + H(+)</text>
        <dbReference type="Rhea" id="RHEA:21588"/>
        <dbReference type="ChEBI" id="CHEBI:15378"/>
        <dbReference type="ChEBI" id="CHEBI:29123"/>
        <dbReference type="ChEBI" id="CHEBI:43474"/>
        <dbReference type="ChEBI" id="CHEBI:57783"/>
        <dbReference type="ChEBI" id="CHEBI:57936"/>
        <dbReference type="ChEBI" id="CHEBI:58349"/>
        <dbReference type="EC" id="1.2.1.38"/>
    </reaction>
</comment>
<dbReference type="InterPro" id="IPR023013">
    <property type="entry name" value="AGPR_AS"/>
</dbReference>
<keyword evidence="2 7" id="KW-0055">Arginine biosynthesis</keyword>
<organism evidence="10 11">
    <name type="scientific">Halobacteroides halobius (strain ATCC 35273 / DSM 5150 / MD-1)</name>
    <dbReference type="NCBI Taxonomy" id="748449"/>
    <lineage>
        <taxon>Bacteria</taxon>
        <taxon>Bacillati</taxon>
        <taxon>Bacillota</taxon>
        <taxon>Clostridia</taxon>
        <taxon>Halanaerobiales</taxon>
        <taxon>Halobacteroidaceae</taxon>
        <taxon>Halobacteroides</taxon>
    </lineage>
</organism>
<dbReference type="Pfam" id="PF22698">
    <property type="entry name" value="Semialdhyde_dhC_1"/>
    <property type="match status" value="1"/>
</dbReference>
<dbReference type="GO" id="GO:0070401">
    <property type="term" value="F:NADP+ binding"/>
    <property type="evidence" value="ECO:0007669"/>
    <property type="project" value="InterPro"/>
</dbReference>
<dbReference type="CDD" id="cd17895">
    <property type="entry name" value="AGPR_1_N"/>
    <property type="match status" value="1"/>
</dbReference>
<dbReference type="SMART" id="SM00859">
    <property type="entry name" value="Semialdhyde_dh"/>
    <property type="match status" value="1"/>
</dbReference>
<evidence type="ECO:0000256" key="7">
    <source>
        <dbReference type="HAMAP-Rule" id="MF_00150"/>
    </source>
</evidence>
<dbReference type="GO" id="GO:0051287">
    <property type="term" value="F:NAD binding"/>
    <property type="evidence" value="ECO:0007669"/>
    <property type="project" value="InterPro"/>
</dbReference>
<dbReference type="HAMAP" id="MF_00150">
    <property type="entry name" value="ArgC_type1"/>
    <property type="match status" value="1"/>
</dbReference>
<dbReference type="RefSeq" id="WP_015326451.1">
    <property type="nucleotide sequence ID" value="NC_019978.1"/>
</dbReference>
<feature type="active site" evidence="7 8">
    <location>
        <position position="148"/>
    </location>
</feature>
<dbReference type="HOGENOM" id="CLU_006384_0_1_9"/>
<comment type="subcellular location">
    <subcellularLocation>
        <location evidence="7">Cytoplasm</location>
    </subcellularLocation>
</comment>
<protein>
    <recommendedName>
        <fullName evidence="7">N-acetyl-gamma-glutamyl-phosphate reductase</fullName>
        <shortName evidence="7">AGPR</shortName>
        <ecNumber evidence="7">1.2.1.38</ecNumber>
    </recommendedName>
    <alternativeName>
        <fullName evidence="7">N-acetyl-glutamate semialdehyde dehydrogenase</fullName>
        <shortName evidence="7">NAGSA dehydrogenase</shortName>
    </alternativeName>
</protein>
<dbReference type="EMBL" id="CP003359">
    <property type="protein sequence ID" value="AGB40726.1"/>
    <property type="molecule type" value="Genomic_DNA"/>
</dbReference>
<dbReference type="Gene3D" id="3.30.360.10">
    <property type="entry name" value="Dihydrodipicolinate Reductase, domain 2"/>
    <property type="match status" value="1"/>
</dbReference>
<evidence type="ECO:0000256" key="3">
    <source>
        <dbReference type="ARBA" id="ARBA00022605"/>
    </source>
</evidence>
<dbReference type="GO" id="GO:0003942">
    <property type="term" value="F:N-acetyl-gamma-glutamyl-phosphate reductase activity"/>
    <property type="evidence" value="ECO:0007669"/>
    <property type="project" value="UniProtKB-UniRule"/>
</dbReference>
<keyword evidence="11" id="KW-1185">Reference proteome</keyword>
<evidence type="ECO:0000313" key="11">
    <source>
        <dbReference type="Proteomes" id="UP000010880"/>
    </source>
</evidence>
<evidence type="ECO:0000256" key="8">
    <source>
        <dbReference type="PROSITE-ProRule" id="PRU10010"/>
    </source>
</evidence>
<evidence type="ECO:0000256" key="5">
    <source>
        <dbReference type="ARBA" id="ARBA00023002"/>
    </source>
</evidence>
<dbReference type="PROSITE" id="PS01224">
    <property type="entry name" value="ARGC"/>
    <property type="match status" value="1"/>
</dbReference>
<dbReference type="CDD" id="cd23934">
    <property type="entry name" value="AGPR_1_C"/>
    <property type="match status" value="1"/>
</dbReference>
<accession>L0K6S5</accession>
<name>L0K6S5_HALHC</name>
<gene>
    <name evidence="7" type="primary">argC</name>
    <name evidence="10" type="ordered locus">Halha_0754</name>
</gene>
<evidence type="ECO:0000259" key="9">
    <source>
        <dbReference type="SMART" id="SM00859"/>
    </source>
</evidence>
<dbReference type="AlphaFoldDB" id="L0K6S5"/>
<evidence type="ECO:0000256" key="1">
    <source>
        <dbReference type="ARBA" id="ARBA00004862"/>
    </source>
</evidence>
<keyword evidence="7" id="KW-0963">Cytoplasm</keyword>
<dbReference type="PATRIC" id="fig|748449.3.peg.711"/>
<dbReference type="UniPathway" id="UPA00068">
    <property type="reaction ID" value="UER00108"/>
</dbReference>
<dbReference type="KEGG" id="hhl:Halha_0754"/>
<evidence type="ECO:0000256" key="4">
    <source>
        <dbReference type="ARBA" id="ARBA00022857"/>
    </source>
</evidence>
<dbReference type="InterPro" id="IPR050085">
    <property type="entry name" value="AGPR"/>
</dbReference>
<dbReference type="GO" id="GO:0006526">
    <property type="term" value="P:L-arginine biosynthetic process"/>
    <property type="evidence" value="ECO:0007669"/>
    <property type="project" value="UniProtKB-UniRule"/>
</dbReference>
<evidence type="ECO:0000313" key="10">
    <source>
        <dbReference type="EMBL" id="AGB40726.1"/>
    </source>
</evidence>
<dbReference type="FunFam" id="3.30.360.10:FF:000014">
    <property type="entry name" value="N-acetyl-gamma-glutamyl-phosphate reductase"/>
    <property type="match status" value="1"/>
</dbReference>